<protein>
    <submittedName>
        <fullName evidence="1">Uncharacterized protein</fullName>
    </submittedName>
</protein>
<dbReference type="AlphaFoldDB" id="A0A498NKE8"/>
<evidence type="ECO:0000313" key="2">
    <source>
        <dbReference type="Proteomes" id="UP000290572"/>
    </source>
</evidence>
<reference evidence="1 2" key="1">
    <citation type="submission" date="2018-03" db="EMBL/GenBank/DDBJ databases">
        <title>Draft genome sequence of Rohu Carp (Labeo rohita).</title>
        <authorList>
            <person name="Das P."/>
            <person name="Kushwaha B."/>
            <person name="Joshi C.G."/>
            <person name="Kumar D."/>
            <person name="Nagpure N.S."/>
            <person name="Sahoo L."/>
            <person name="Das S.P."/>
            <person name="Bit A."/>
            <person name="Patnaik S."/>
            <person name="Meher P.K."/>
            <person name="Jayasankar P."/>
            <person name="Koringa P.G."/>
            <person name="Patel N.V."/>
            <person name="Hinsu A.T."/>
            <person name="Kumar R."/>
            <person name="Pandey M."/>
            <person name="Agarwal S."/>
            <person name="Srivastava S."/>
            <person name="Singh M."/>
            <person name="Iquebal M.A."/>
            <person name="Jaiswal S."/>
            <person name="Angadi U.B."/>
            <person name="Kumar N."/>
            <person name="Raza M."/>
            <person name="Shah T.M."/>
            <person name="Rai A."/>
            <person name="Jena J.K."/>
        </authorList>
    </citation>
    <scope>NUCLEOTIDE SEQUENCE [LARGE SCALE GENOMIC DNA]</scope>
    <source>
        <strain evidence="1">DASCIFA01</strain>
        <tissue evidence="1">Testis</tissue>
    </source>
</reference>
<accession>A0A498NKE8</accession>
<proteinExistence type="predicted"/>
<organism evidence="1 2">
    <name type="scientific">Labeo rohita</name>
    <name type="common">Indian major carp</name>
    <name type="synonym">Cyprinus rohita</name>
    <dbReference type="NCBI Taxonomy" id="84645"/>
    <lineage>
        <taxon>Eukaryota</taxon>
        <taxon>Metazoa</taxon>
        <taxon>Chordata</taxon>
        <taxon>Craniata</taxon>
        <taxon>Vertebrata</taxon>
        <taxon>Euteleostomi</taxon>
        <taxon>Actinopterygii</taxon>
        <taxon>Neopterygii</taxon>
        <taxon>Teleostei</taxon>
        <taxon>Ostariophysi</taxon>
        <taxon>Cypriniformes</taxon>
        <taxon>Cyprinidae</taxon>
        <taxon>Labeoninae</taxon>
        <taxon>Labeonini</taxon>
        <taxon>Labeo</taxon>
    </lineage>
</organism>
<gene>
    <name evidence="1" type="ORF">ROHU_016233</name>
</gene>
<sequence>MKCLKESFSSPVPSETHRSSISFRVKKWFLDAAEEKLGMLLYGLCSHPLDHSDHLRLMSSLNSVKGQTTGLLMNLNMEEGCFEVQI</sequence>
<name>A0A498NKE8_LABRO</name>
<dbReference type="Proteomes" id="UP000290572">
    <property type="component" value="Unassembled WGS sequence"/>
</dbReference>
<evidence type="ECO:0000313" key="1">
    <source>
        <dbReference type="EMBL" id="RXN32420.1"/>
    </source>
</evidence>
<dbReference type="EMBL" id="QBIY01011378">
    <property type="protein sequence ID" value="RXN32420.1"/>
    <property type="molecule type" value="Genomic_DNA"/>
</dbReference>
<comment type="caution">
    <text evidence="1">The sequence shown here is derived from an EMBL/GenBank/DDBJ whole genome shotgun (WGS) entry which is preliminary data.</text>
</comment>
<keyword evidence="2" id="KW-1185">Reference proteome</keyword>